<dbReference type="InterPro" id="IPR003660">
    <property type="entry name" value="HAMP_dom"/>
</dbReference>
<feature type="transmembrane region" description="Helical" evidence="4">
    <location>
        <begin position="12"/>
        <end position="33"/>
    </location>
</feature>
<keyword evidence="2" id="KW-1003">Cell membrane</keyword>
<reference evidence="6" key="1">
    <citation type="submission" date="2023-10" db="EMBL/GenBank/DDBJ databases">
        <title>Screening of Alkalihalophilus pseudofirmusBZ-TG-HK211 and Its Alleviation of Salt Stress on Rapeseed Growth.</title>
        <authorList>
            <person name="Zhao B."/>
            <person name="Guo T."/>
        </authorList>
    </citation>
    <scope>NUCLEOTIDE SEQUENCE</scope>
    <source>
        <strain evidence="6">BZ-TG-HK211</strain>
    </source>
</reference>
<dbReference type="GO" id="GO:0007165">
    <property type="term" value="P:signal transduction"/>
    <property type="evidence" value="ECO:0007669"/>
    <property type="project" value="InterPro"/>
</dbReference>
<name>A0AAJ2NK64_ALKPS</name>
<proteinExistence type="predicted"/>
<feature type="transmembrane region" description="Helical" evidence="4">
    <location>
        <begin position="321"/>
        <end position="344"/>
    </location>
</feature>
<evidence type="ECO:0000313" key="6">
    <source>
        <dbReference type="EMBL" id="MDV2883866.1"/>
    </source>
</evidence>
<sequence length="536" mass="61566">MKRNTIMFQLLVKIGLFLGVLALIILLVGYYFIKIKVEEFQQEQIYTATSIVMHAMDGTQESANTIERMIEQGLYTSSKGIASDLRGRDADSITMEELRELAESWGVEEISLWERADDDIIITQSSDPTQLNMSSKNWGYWFTAFNQLMELEPVTIEEGHAMERFWAGPVSRAERFEHIYYKFAYYFDGTTDFMINAFISDEEIYRQTFQSGPTQMIDKIIEENIDIEEIAVINSGPWLSPAEVDIVEPQRDLPVLHGHHTIETEEDAAMITEVQELSEMRSVEFSDNQISYKKIYQPLDNGRVMTITMNLERLKEVRDQFLLLFVGTFLVASIILIIIIRLAAKRQLRPIDQIVEQIHKLAEGNLTHIIDVHEKNEFDWLADQLNEMTAHFNRLITELKDESHSLVVVSSLLSKQVYSSVKSMGDTSAAMTAESKDLLFDLTITLEQLAELISTIDSISQADSNNIHAKEFLVQVQSKVKELEAFSKDHSNQVTNLTFMFYDTLEELNEASKRIDALSVELNKKISFFKVDEERL</sequence>
<dbReference type="CDD" id="cd06225">
    <property type="entry name" value="HAMP"/>
    <property type="match status" value="1"/>
</dbReference>
<dbReference type="SUPFAM" id="SSF58104">
    <property type="entry name" value="Methyl-accepting chemotaxis protein (MCP) signaling domain"/>
    <property type="match status" value="1"/>
</dbReference>
<dbReference type="SMART" id="SM00304">
    <property type="entry name" value="HAMP"/>
    <property type="match status" value="1"/>
</dbReference>
<dbReference type="Pfam" id="PF00672">
    <property type="entry name" value="HAMP"/>
    <property type="match status" value="1"/>
</dbReference>
<gene>
    <name evidence="6" type="ORF">RYX45_01645</name>
</gene>
<dbReference type="PROSITE" id="PS50885">
    <property type="entry name" value="HAMP"/>
    <property type="match status" value="1"/>
</dbReference>
<protein>
    <submittedName>
        <fullName evidence="6">Methyl-accepting chemotaxis protein</fullName>
    </submittedName>
</protein>
<dbReference type="GO" id="GO:0005886">
    <property type="term" value="C:plasma membrane"/>
    <property type="evidence" value="ECO:0007669"/>
    <property type="project" value="UniProtKB-SubCell"/>
</dbReference>
<dbReference type="PANTHER" id="PTHR32089:SF112">
    <property type="entry name" value="LYSOZYME-LIKE PROTEIN-RELATED"/>
    <property type="match status" value="1"/>
</dbReference>
<dbReference type="Proteomes" id="UP001285636">
    <property type="component" value="Unassembled WGS sequence"/>
</dbReference>
<organism evidence="6 7">
    <name type="scientific">Alkalihalophilus pseudofirmus</name>
    <name type="common">Bacillus pseudofirmus</name>
    <dbReference type="NCBI Taxonomy" id="79885"/>
    <lineage>
        <taxon>Bacteria</taxon>
        <taxon>Bacillati</taxon>
        <taxon>Bacillota</taxon>
        <taxon>Bacilli</taxon>
        <taxon>Bacillales</taxon>
        <taxon>Bacillaceae</taxon>
        <taxon>Alkalihalophilus</taxon>
    </lineage>
</organism>
<accession>A0AAJ2NK64</accession>
<comment type="caution">
    <text evidence="6">The sequence shown here is derived from an EMBL/GenBank/DDBJ whole genome shotgun (WGS) entry which is preliminary data.</text>
</comment>
<evidence type="ECO:0000259" key="5">
    <source>
        <dbReference type="PROSITE" id="PS50885"/>
    </source>
</evidence>
<dbReference type="EMBL" id="JAWJAY010000001">
    <property type="protein sequence ID" value="MDV2883866.1"/>
    <property type="molecule type" value="Genomic_DNA"/>
</dbReference>
<evidence type="ECO:0000256" key="3">
    <source>
        <dbReference type="ARBA" id="ARBA00023136"/>
    </source>
</evidence>
<keyword evidence="4" id="KW-0812">Transmembrane</keyword>
<comment type="subcellular location">
    <subcellularLocation>
        <location evidence="1">Cell membrane</location>
    </subcellularLocation>
</comment>
<evidence type="ECO:0000256" key="4">
    <source>
        <dbReference type="SAM" id="Phobius"/>
    </source>
</evidence>
<dbReference type="Gene3D" id="6.10.340.10">
    <property type="match status" value="1"/>
</dbReference>
<dbReference type="SUPFAM" id="SSF158472">
    <property type="entry name" value="HAMP domain-like"/>
    <property type="match status" value="1"/>
</dbReference>
<dbReference type="AlphaFoldDB" id="A0AAJ2NK64"/>
<feature type="domain" description="HAMP" evidence="5">
    <location>
        <begin position="345"/>
        <end position="397"/>
    </location>
</feature>
<evidence type="ECO:0000313" key="7">
    <source>
        <dbReference type="Proteomes" id="UP001285636"/>
    </source>
</evidence>
<keyword evidence="4" id="KW-1133">Transmembrane helix</keyword>
<dbReference type="PANTHER" id="PTHR32089">
    <property type="entry name" value="METHYL-ACCEPTING CHEMOTAXIS PROTEIN MCPB"/>
    <property type="match status" value="1"/>
</dbReference>
<dbReference type="RefSeq" id="WP_323465709.1">
    <property type="nucleotide sequence ID" value="NZ_CP144224.1"/>
</dbReference>
<evidence type="ECO:0000256" key="2">
    <source>
        <dbReference type="ARBA" id="ARBA00022475"/>
    </source>
</evidence>
<keyword evidence="3 4" id="KW-0472">Membrane</keyword>
<evidence type="ECO:0000256" key="1">
    <source>
        <dbReference type="ARBA" id="ARBA00004236"/>
    </source>
</evidence>